<keyword evidence="3" id="KW-0808">Transferase</keyword>
<evidence type="ECO:0000259" key="9">
    <source>
        <dbReference type="Pfam" id="PF06144"/>
    </source>
</evidence>
<comment type="catalytic activity">
    <reaction evidence="8">
        <text>DNA(n) + a 2'-deoxyribonucleoside 5'-triphosphate = DNA(n+1) + diphosphate</text>
        <dbReference type="Rhea" id="RHEA:22508"/>
        <dbReference type="Rhea" id="RHEA-COMP:17339"/>
        <dbReference type="Rhea" id="RHEA-COMP:17340"/>
        <dbReference type="ChEBI" id="CHEBI:33019"/>
        <dbReference type="ChEBI" id="CHEBI:61560"/>
        <dbReference type="ChEBI" id="CHEBI:173112"/>
        <dbReference type="EC" id="2.7.7.7"/>
    </reaction>
</comment>
<evidence type="ECO:0000313" key="12">
    <source>
        <dbReference type="Proteomes" id="UP000185062"/>
    </source>
</evidence>
<dbReference type="InterPro" id="IPR008921">
    <property type="entry name" value="DNA_pol3_clamp-load_cplx_C"/>
</dbReference>
<dbReference type="GO" id="GO:0003887">
    <property type="term" value="F:DNA-directed DNA polymerase activity"/>
    <property type="evidence" value="ECO:0007669"/>
    <property type="project" value="UniProtKB-KW"/>
</dbReference>
<dbReference type="RefSeq" id="WP_036572997.1">
    <property type="nucleotide sequence ID" value="NZ_FSRO01000001.1"/>
</dbReference>
<dbReference type="AlphaFoldDB" id="A0A1N6HEL9"/>
<keyword evidence="4" id="KW-0548">Nucleotidyltransferase</keyword>
<organism evidence="11 12">
    <name type="scientific">Nitrosomonas cryotolerans ATCC 49181</name>
    <dbReference type="NCBI Taxonomy" id="1131553"/>
    <lineage>
        <taxon>Bacteria</taxon>
        <taxon>Pseudomonadati</taxon>
        <taxon>Pseudomonadota</taxon>
        <taxon>Betaproteobacteria</taxon>
        <taxon>Nitrosomonadales</taxon>
        <taxon>Nitrosomonadaceae</taxon>
        <taxon>Nitrosomonas</taxon>
    </lineage>
</organism>
<evidence type="ECO:0000256" key="4">
    <source>
        <dbReference type="ARBA" id="ARBA00022695"/>
    </source>
</evidence>
<dbReference type="Pfam" id="PF21694">
    <property type="entry name" value="DNA_pol3_delta_C"/>
    <property type="match status" value="1"/>
</dbReference>
<feature type="domain" description="DNA polymerase III delta subunit-like C-terminal" evidence="10">
    <location>
        <begin position="212"/>
        <end position="310"/>
    </location>
</feature>
<dbReference type="PANTHER" id="PTHR34388:SF1">
    <property type="entry name" value="DNA POLYMERASE III SUBUNIT DELTA"/>
    <property type="match status" value="1"/>
</dbReference>
<evidence type="ECO:0000313" key="11">
    <source>
        <dbReference type="EMBL" id="SIO18157.1"/>
    </source>
</evidence>
<dbReference type="Gene3D" id="1.10.8.60">
    <property type="match status" value="1"/>
</dbReference>
<dbReference type="InterPro" id="IPR005790">
    <property type="entry name" value="DNA_polIII_delta"/>
</dbReference>
<dbReference type="GO" id="GO:0003677">
    <property type="term" value="F:DNA binding"/>
    <property type="evidence" value="ECO:0007669"/>
    <property type="project" value="InterPro"/>
</dbReference>
<sequence>MRIKPDHLSQHLKKQIVPLYTLFGNESLLVIEAADLIRSIAYEQGYTEREVFTVDQRFDWSDLQHASSSLSLFGTRRIMDIRIPSGKPGKVGGKAIEAYCHALPPDTLTLITLPKIDKQNQSAKWFKVLENTGVMIAFYPIERTQLPIWIEQRLSIQQQKVNADTLQFLADKVEGNLLAAHQEIKKLALLYPTGILSFDQVKNAVLNVARYDVYQLSEAMVTANIVRYARILTGLQEEGVAPPLILTTLAEQIRTLIFICKGLNAGKPSAQLMTEARLWGDRQKIMLAAARRIGLKSLTLALLHAAKIDRISKGVCKGDTWDELLQLGRTFAITRPNTIPFTLD</sequence>
<dbReference type="Gene3D" id="1.20.272.10">
    <property type="match status" value="1"/>
</dbReference>
<keyword evidence="5" id="KW-0235">DNA replication</keyword>
<evidence type="ECO:0000256" key="6">
    <source>
        <dbReference type="ARBA" id="ARBA00022932"/>
    </source>
</evidence>
<evidence type="ECO:0000259" key="10">
    <source>
        <dbReference type="Pfam" id="PF21694"/>
    </source>
</evidence>
<dbReference type="PANTHER" id="PTHR34388">
    <property type="entry name" value="DNA POLYMERASE III SUBUNIT DELTA"/>
    <property type="match status" value="1"/>
</dbReference>
<dbReference type="EMBL" id="FSRO01000001">
    <property type="protein sequence ID" value="SIO18157.1"/>
    <property type="molecule type" value="Genomic_DNA"/>
</dbReference>
<dbReference type="NCBIfam" id="TIGR01128">
    <property type="entry name" value="holA"/>
    <property type="match status" value="1"/>
</dbReference>
<accession>A0A1N6HEL9</accession>
<evidence type="ECO:0000256" key="2">
    <source>
        <dbReference type="ARBA" id="ARBA00017703"/>
    </source>
</evidence>
<evidence type="ECO:0000256" key="7">
    <source>
        <dbReference type="ARBA" id="ARBA00034754"/>
    </source>
</evidence>
<dbReference type="InterPro" id="IPR048466">
    <property type="entry name" value="DNA_pol3_delta-like_C"/>
</dbReference>
<comment type="similarity">
    <text evidence="7">Belongs to the DNA polymerase HolA subunit family.</text>
</comment>
<dbReference type="InterPro" id="IPR027417">
    <property type="entry name" value="P-loop_NTPase"/>
</dbReference>
<dbReference type="EC" id="2.7.7.7" evidence="1"/>
<dbReference type="InterPro" id="IPR010372">
    <property type="entry name" value="DNA_pol3_delta_N"/>
</dbReference>
<proteinExistence type="inferred from homology"/>
<evidence type="ECO:0000256" key="5">
    <source>
        <dbReference type="ARBA" id="ARBA00022705"/>
    </source>
</evidence>
<dbReference type="GO" id="GO:0009360">
    <property type="term" value="C:DNA polymerase III complex"/>
    <property type="evidence" value="ECO:0007669"/>
    <property type="project" value="InterPro"/>
</dbReference>
<dbReference type="eggNOG" id="COG1466">
    <property type="taxonomic scope" value="Bacteria"/>
</dbReference>
<evidence type="ECO:0000256" key="1">
    <source>
        <dbReference type="ARBA" id="ARBA00012417"/>
    </source>
</evidence>
<dbReference type="STRING" id="44575.SAMN05216419_10166"/>
<evidence type="ECO:0000256" key="3">
    <source>
        <dbReference type="ARBA" id="ARBA00022679"/>
    </source>
</evidence>
<keyword evidence="12" id="KW-1185">Reference proteome</keyword>
<feature type="domain" description="DNA polymerase III delta N-terminal" evidence="9">
    <location>
        <begin position="20"/>
        <end position="136"/>
    </location>
</feature>
<keyword evidence="6" id="KW-0239">DNA-directed DNA polymerase</keyword>
<dbReference type="CDD" id="cd18138">
    <property type="entry name" value="HLD_clamp_pol_III_delta"/>
    <property type="match status" value="1"/>
</dbReference>
<dbReference type="GO" id="GO:0006261">
    <property type="term" value="P:DNA-templated DNA replication"/>
    <property type="evidence" value="ECO:0007669"/>
    <property type="project" value="TreeGrafter"/>
</dbReference>
<protein>
    <recommendedName>
        <fullName evidence="2">DNA polymerase III subunit delta</fullName>
        <ecNumber evidence="1">2.7.7.7</ecNumber>
    </recommendedName>
</protein>
<dbReference type="SUPFAM" id="SSF48019">
    <property type="entry name" value="post-AAA+ oligomerization domain-like"/>
    <property type="match status" value="1"/>
</dbReference>
<dbReference type="SUPFAM" id="SSF52540">
    <property type="entry name" value="P-loop containing nucleoside triphosphate hydrolases"/>
    <property type="match status" value="1"/>
</dbReference>
<evidence type="ECO:0000256" key="8">
    <source>
        <dbReference type="ARBA" id="ARBA00049244"/>
    </source>
</evidence>
<dbReference type="Gene3D" id="3.40.50.300">
    <property type="entry name" value="P-loop containing nucleotide triphosphate hydrolases"/>
    <property type="match status" value="1"/>
</dbReference>
<dbReference type="Proteomes" id="UP000185062">
    <property type="component" value="Unassembled WGS sequence"/>
</dbReference>
<reference evidence="11 12" key="1">
    <citation type="submission" date="2016-12" db="EMBL/GenBank/DDBJ databases">
        <authorList>
            <person name="Song W.-J."/>
            <person name="Kurnit D.M."/>
        </authorList>
    </citation>
    <scope>NUCLEOTIDE SEQUENCE [LARGE SCALE GENOMIC DNA]</scope>
    <source>
        <strain evidence="11 12">ATCC 49181</strain>
    </source>
</reference>
<dbReference type="Pfam" id="PF06144">
    <property type="entry name" value="DNA_pol3_delta"/>
    <property type="match status" value="1"/>
</dbReference>
<name>A0A1N6HEL9_9PROT</name>
<gene>
    <name evidence="11" type="ORF">SAMN02743940_1146</name>
</gene>